<evidence type="ECO:0000313" key="3">
    <source>
        <dbReference type="Proteomes" id="UP000254927"/>
    </source>
</evidence>
<evidence type="ECO:0000256" key="1">
    <source>
        <dbReference type="SAM" id="Phobius"/>
    </source>
</evidence>
<feature type="transmembrane region" description="Helical" evidence="1">
    <location>
        <begin position="232"/>
        <end position="255"/>
    </location>
</feature>
<feature type="transmembrane region" description="Helical" evidence="1">
    <location>
        <begin position="116"/>
        <end position="136"/>
    </location>
</feature>
<organism evidence="2 3">
    <name type="scientific">Neisseria elongata</name>
    <dbReference type="NCBI Taxonomy" id="495"/>
    <lineage>
        <taxon>Bacteria</taxon>
        <taxon>Pseudomonadati</taxon>
        <taxon>Pseudomonadota</taxon>
        <taxon>Betaproteobacteria</taxon>
        <taxon>Neisseriales</taxon>
        <taxon>Neisseriaceae</taxon>
        <taxon>Neisseria</taxon>
    </lineage>
</organism>
<accession>A0A378TVZ3</accession>
<evidence type="ECO:0000313" key="2">
    <source>
        <dbReference type="EMBL" id="STZ67077.1"/>
    </source>
</evidence>
<dbReference type="AlphaFoldDB" id="A0A378TVZ3"/>
<feature type="transmembrane region" description="Helical" evidence="1">
    <location>
        <begin position="70"/>
        <end position="95"/>
    </location>
</feature>
<name>A0A378TVZ3_NEIEL</name>
<keyword evidence="1" id="KW-1133">Transmembrane helix</keyword>
<sequence>MGNDVFFHAEPSGEMDERLLDEPASRSIVRGVEWIMEGFFLFREYPLSWMRIAFILLACEWALTSLAQHLFIAGLVLLAIYMLFKAGGLLMAASIQEHEERPPGIGQMFLILESKVFEFILLLILLFFAAAAWGYLLYGIAGALGLWNPLSGMADIFMFLLWFLTVQQLLGFAPVLVFIQDETPMAAIIQSVKASFKNILPLTLSAITQGLLMAAAFWLLGRLLGNIPSKAVTYIFVAVWLFFSMVSYLTTYAAYRDIWFEPIESDGVQTGYR</sequence>
<keyword evidence="1" id="KW-0812">Transmembrane</keyword>
<protein>
    <submittedName>
        <fullName evidence="2">Predicted integral membrane protein</fullName>
    </submittedName>
</protein>
<gene>
    <name evidence="2" type="ORF">NCTC10660_00547</name>
</gene>
<dbReference type="EMBL" id="UGQW01000002">
    <property type="protein sequence ID" value="STZ67077.1"/>
    <property type="molecule type" value="Genomic_DNA"/>
</dbReference>
<dbReference type="RefSeq" id="WP_074894192.1">
    <property type="nucleotide sequence ID" value="NZ_CP031252.1"/>
</dbReference>
<feature type="transmembrane region" description="Helical" evidence="1">
    <location>
        <begin position="199"/>
        <end position="220"/>
    </location>
</feature>
<keyword evidence="1" id="KW-0472">Membrane</keyword>
<proteinExistence type="predicted"/>
<dbReference type="GeneID" id="93351554"/>
<dbReference type="Proteomes" id="UP000254927">
    <property type="component" value="Unassembled WGS sequence"/>
</dbReference>
<reference evidence="2 3" key="1">
    <citation type="submission" date="2018-06" db="EMBL/GenBank/DDBJ databases">
        <authorList>
            <consortium name="Pathogen Informatics"/>
            <person name="Doyle S."/>
        </authorList>
    </citation>
    <scope>NUCLEOTIDE SEQUENCE [LARGE SCALE GENOMIC DNA]</scope>
    <source>
        <strain evidence="2 3">NCTC10660</strain>
    </source>
</reference>
<feature type="transmembrane region" description="Helical" evidence="1">
    <location>
        <begin position="156"/>
        <end position="179"/>
    </location>
</feature>